<dbReference type="Pfam" id="PF09912">
    <property type="entry name" value="DUF2141"/>
    <property type="match status" value="1"/>
</dbReference>
<dbReference type="EMBL" id="RAQU01000145">
    <property type="protein sequence ID" value="RKK02529.1"/>
    <property type="molecule type" value="Genomic_DNA"/>
</dbReference>
<name>A0A3A9JU55_9PROT</name>
<proteinExistence type="predicted"/>
<dbReference type="Proteomes" id="UP000278036">
    <property type="component" value="Unassembled WGS sequence"/>
</dbReference>
<evidence type="ECO:0000313" key="3">
    <source>
        <dbReference type="Proteomes" id="UP000274097"/>
    </source>
</evidence>
<evidence type="ECO:0000313" key="2">
    <source>
        <dbReference type="EMBL" id="RMI20701.1"/>
    </source>
</evidence>
<dbReference type="AlphaFoldDB" id="A0A3A9JU55"/>
<gene>
    <name evidence="1" type="ORF">D6Z83_19235</name>
    <name evidence="2" type="ORF">EBE87_14675</name>
</gene>
<protein>
    <submittedName>
        <fullName evidence="1">DUF2141 domain-containing protein</fullName>
    </submittedName>
</protein>
<dbReference type="InParanoid" id="A0A3A9JU55"/>
<evidence type="ECO:0000313" key="1">
    <source>
        <dbReference type="EMBL" id="RKK02529.1"/>
    </source>
</evidence>
<evidence type="ECO:0000313" key="4">
    <source>
        <dbReference type="Proteomes" id="UP000278036"/>
    </source>
</evidence>
<organism evidence="1 4">
    <name type="scientific">Teichococcus wenyumeiae</name>
    <dbReference type="NCBI Taxonomy" id="2478470"/>
    <lineage>
        <taxon>Bacteria</taxon>
        <taxon>Pseudomonadati</taxon>
        <taxon>Pseudomonadota</taxon>
        <taxon>Alphaproteobacteria</taxon>
        <taxon>Acetobacterales</taxon>
        <taxon>Roseomonadaceae</taxon>
        <taxon>Roseomonas</taxon>
    </lineage>
</organism>
<dbReference type="EMBL" id="RFLX01000010">
    <property type="protein sequence ID" value="RMI20701.1"/>
    <property type="molecule type" value="Genomic_DNA"/>
</dbReference>
<dbReference type="Proteomes" id="UP000274097">
    <property type="component" value="Unassembled WGS sequence"/>
</dbReference>
<sequence length="190" mass="20503">MPRLKKQRGRRVLPAVNIVSPASDDEGRLRRLRRGWPVLLAMLALAPLTPARAAEQVAGTCGEPGAPSGPRIEVVVTGARKVAGNMTITLYGSRPEGFLARNGKLARQRVPMRGTQAEACFAVSAPGVYAVAVYHDENNDHDFNRTLLGMPAEGYGFSNDAPTVIGLPSFESVRFQVGPEGARVPIRLRY</sequence>
<keyword evidence="3" id="KW-1185">Reference proteome</keyword>
<comment type="caution">
    <text evidence="1">The sequence shown here is derived from an EMBL/GenBank/DDBJ whole genome shotgun (WGS) entry which is preliminary data.</text>
</comment>
<reference evidence="1 4" key="1">
    <citation type="submission" date="2018-09" db="EMBL/GenBank/DDBJ databases">
        <title>Roseomonas sp. nov., isolated from feces of Tibetan antelopes in the Qinghai-Tibet plateau, China.</title>
        <authorList>
            <person name="Tian Z."/>
        </authorList>
    </citation>
    <scope>NUCLEOTIDE SEQUENCE [LARGE SCALE GENOMIC DNA]</scope>
    <source>
        <strain evidence="2 3">Z23</strain>
        <strain evidence="1 4">Z24</strain>
    </source>
</reference>
<dbReference type="InterPro" id="IPR018673">
    <property type="entry name" value="DUF2141"/>
</dbReference>
<accession>A0A3A9JU55</accession>